<proteinExistence type="predicted"/>
<dbReference type="GO" id="GO:0004803">
    <property type="term" value="F:transposase activity"/>
    <property type="evidence" value="ECO:0007669"/>
    <property type="project" value="InterPro"/>
</dbReference>
<evidence type="ECO:0000313" key="4">
    <source>
        <dbReference type="Proteomes" id="UP000523431"/>
    </source>
</evidence>
<dbReference type="InterPro" id="IPR002559">
    <property type="entry name" value="Transposase_11"/>
</dbReference>
<dbReference type="PANTHER" id="PTHR37319">
    <property type="entry name" value="TRANSPOSASE"/>
    <property type="match status" value="1"/>
</dbReference>
<dbReference type="NCBIfam" id="NF033590">
    <property type="entry name" value="transpos_IS4_3"/>
    <property type="match status" value="1"/>
</dbReference>
<evidence type="ECO:0000313" key="5">
    <source>
        <dbReference type="Proteomes" id="UP000557344"/>
    </source>
</evidence>
<protein>
    <recommendedName>
        <fullName evidence="1">Transposase IS4-like domain-containing protein</fullName>
    </recommendedName>
</protein>
<dbReference type="AlphaFoldDB" id="A0A7W6ZNM0"/>
<dbReference type="Proteomes" id="UP000557344">
    <property type="component" value="Unassembled WGS sequence"/>
</dbReference>
<dbReference type="GO" id="GO:0003677">
    <property type="term" value="F:DNA binding"/>
    <property type="evidence" value="ECO:0007669"/>
    <property type="project" value="InterPro"/>
</dbReference>
<sequence length="424" mass="46068">MLERLVSTAGQGVRVRKLGGNRAGEIRLSRFLRNGAVDPQAMIDEAALRTASRCADRHILAIQDTTVVRSDGGGGLYLHAMIGVDADDGAIVGAIHGQFLSRDQGKRGTQRARPIEEKESYRWLEGADRAAEVCAAARHITVIADRESDIYEAFTRKPANVDLVVRAAKDRSLGKDQSSLFAMADALPVAANLAFTLPAKPGRKERDTQLAIRFSPVTLLPPKNGIYKKTPDGVHLYLVDVRETAAPAGETPIHWRLLTTYAVADADQAAAVIALYRRRWTIEQLFRTLKTQGFDIEGLRIEDEGALSNLVMAAFVAAVIVQQLVHARDGAPPGAALRPIEDAFAPSDRPLLEAFCAKLEGNTARQKNSHPKGSLAYAAWVCARLGGWTGYYGKPGPIVMLDGWQQFQAAKRGVDLLLSAFDNV</sequence>
<dbReference type="Pfam" id="PF01609">
    <property type="entry name" value="DDE_Tnp_1"/>
    <property type="match status" value="1"/>
</dbReference>
<dbReference type="EMBL" id="JACIHU010000045">
    <property type="protein sequence ID" value="MBB4483607.1"/>
    <property type="molecule type" value="Genomic_DNA"/>
</dbReference>
<comment type="caution">
    <text evidence="3">The sequence shown here is derived from an EMBL/GenBank/DDBJ whole genome shotgun (WGS) entry which is preliminary data.</text>
</comment>
<name>A0A7W6ZNM0_RHIET</name>
<accession>A0A7W6ZNM0</accession>
<dbReference type="SUPFAM" id="SSF53098">
    <property type="entry name" value="Ribonuclease H-like"/>
    <property type="match status" value="1"/>
</dbReference>
<evidence type="ECO:0000259" key="1">
    <source>
        <dbReference type="Pfam" id="PF01609"/>
    </source>
</evidence>
<evidence type="ECO:0000313" key="3">
    <source>
        <dbReference type="EMBL" id="MBB4539438.1"/>
    </source>
</evidence>
<dbReference type="Proteomes" id="UP000523431">
    <property type="component" value="Unassembled WGS sequence"/>
</dbReference>
<dbReference type="InterPro" id="IPR012337">
    <property type="entry name" value="RNaseH-like_sf"/>
</dbReference>
<dbReference type="Gene3D" id="3.90.350.10">
    <property type="entry name" value="Transposase Inhibitor Protein From Tn5, Chain A, domain 1"/>
    <property type="match status" value="1"/>
</dbReference>
<organism evidence="3 4">
    <name type="scientific">Rhizobium etli</name>
    <dbReference type="NCBI Taxonomy" id="29449"/>
    <lineage>
        <taxon>Bacteria</taxon>
        <taxon>Pseudomonadati</taxon>
        <taxon>Pseudomonadota</taxon>
        <taxon>Alphaproteobacteria</taxon>
        <taxon>Hyphomicrobiales</taxon>
        <taxon>Rhizobiaceae</taxon>
        <taxon>Rhizobium/Agrobacterium group</taxon>
        <taxon>Rhizobium</taxon>
    </lineage>
</organism>
<dbReference type="GO" id="GO:0006313">
    <property type="term" value="P:DNA transposition"/>
    <property type="evidence" value="ECO:0007669"/>
    <property type="project" value="InterPro"/>
</dbReference>
<dbReference type="InterPro" id="IPR054836">
    <property type="entry name" value="Tn5_transposase"/>
</dbReference>
<dbReference type="RefSeq" id="WP_246723421.1">
    <property type="nucleotide sequence ID" value="NZ_JACIHU010000045.1"/>
</dbReference>
<dbReference type="PANTHER" id="PTHR37319:SF1">
    <property type="entry name" value="TRANSPOSASE TN5 DIMERISATION DOMAIN-CONTAINING PROTEIN"/>
    <property type="match status" value="1"/>
</dbReference>
<dbReference type="Gene3D" id="1.10.740.10">
    <property type="entry name" value="Transferase Inhibitor Protein From Tn5, Chain"/>
    <property type="match status" value="1"/>
</dbReference>
<feature type="domain" description="Transposase IS4-like" evidence="1">
    <location>
        <begin position="138"/>
        <end position="319"/>
    </location>
</feature>
<dbReference type="EMBL" id="JACIID010000047">
    <property type="protein sequence ID" value="MBB4539438.1"/>
    <property type="molecule type" value="Genomic_DNA"/>
</dbReference>
<gene>
    <name evidence="2" type="ORF">GGE46_006236</name>
    <name evidence="3" type="ORF">GGE57_006235</name>
</gene>
<dbReference type="InterPro" id="IPR047768">
    <property type="entry name" value="Tn5p-like"/>
</dbReference>
<reference evidence="4 5" key="1">
    <citation type="submission" date="2020-08" db="EMBL/GenBank/DDBJ databases">
        <title>Genomic Encyclopedia of Type Strains, Phase IV (KMG-V): Genome sequencing to study the core and pangenomes of soil and plant-associated prokaryotes.</title>
        <authorList>
            <person name="Whitman W."/>
        </authorList>
    </citation>
    <scope>NUCLEOTIDE SEQUENCE [LARGE SCALE GENOMIC DNA]</scope>
    <source>
        <strain evidence="2 5">SEMIA 471</strain>
        <strain evidence="3 4">SEMIA 489</strain>
    </source>
</reference>
<dbReference type="InterPro" id="IPR014737">
    <property type="entry name" value="Transposase_Tn5-like_C"/>
</dbReference>
<evidence type="ECO:0000313" key="2">
    <source>
        <dbReference type="EMBL" id="MBB4483607.1"/>
    </source>
</evidence>